<dbReference type="Gramene" id="PGSC0003DMT400091483">
    <property type="protein sequence ID" value="PGSC0003DMT400091483"/>
    <property type="gene ID" value="PGSC0003DMG400041054"/>
</dbReference>
<evidence type="ECO:0008006" key="4">
    <source>
        <dbReference type="Google" id="ProtNLM"/>
    </source>
</evidence>
<accession>M1DMQ5</accession>
<evidence type="ECO:0000256" key="1">
    <source>
        <dbReference type="SAM" id="MobiDB-lite"/>
    </source>
</evidence>
<dbReference type="InParanoid" id="M1DMQ5"/>
<evidence type="ECO:0000313" key="2">
    <source>
        <dbReference type="EnsemblPlants" id="PGSC0003DMT400091483"/>
    </source>
</evidence>
<sequence length="184" mass="20581">MQQPYEVASQLLDGMTKINRVWYTREDQVSPLTFRITKEQIEKDQERDQNMAKMMTQLDLLAKNVMGSEMARPKVSGRDMLPPKRTKEIIINEDAAASKAKEAKLHTKGGKGKGKGKAPVVESPEVSSDSEGVYETQLTSSDNNEESLDSQASISKPEDDKLLHARRAGLRSKGMHDPSRIWVP</sequence>
<keyword evidence="3" id="KW-1185">Reference proteome</keyword>
<reference evidence="3" key="1">
    <citation type="journal article" date="2011" name="Nature">
        <title>Genome sequence and analysis of the tuber crop potato.</title>
        <authorList>
            <consortium name="The Potato Genome Sequencing Consortium"/>
        </authorList>
    </citation>
    <scope>NUCLEOTIDE SEQUENCE [LARGE SCALE GENOMIC DNA]</scope>
    <source>
        <strain evidence="3">cv. DM1-3 516 R44</strain>
    </source>
</reference>
<proteinExistence type="predicted"/>
<feature type="compositionally biased region" description="Low complexity" evidence="1">
    <location>
        <begin position="120"/>
        <end position="133"/>
    </location>
</feature>
<dbReference type="Proteomes" id="UP000011115">
    <property type="component" value="Unassembled WGS sequence"/>
</dbReference>
<feature type="compositionally biased region" description="Basic residues" evidence="1">
    <location>
        <begin position="106"/>
        <end position="116"/>
    </location>
</feature>
<evidence type="ECO:0000313" key="3">
    <source>
        <dbReference type="Proteomes" id="UP000011115"/>
    </source>
</evidence>
<dbReference type="HOGENOM" id="CLU_1470657_0_0_1"/>
<organism evidence="2 3">
    <name type="scientific">Solanum tuberosum</name>
    <name type="common">Potato</name>
    <dbReference type="NCBI Taxonomy" id="4113"/>
    <lineage>
        <taxon>Eukaryota</taxon>
        <taxon>Viridiplantae</taxon>
        <taxon>Streptophyta</taxon>
        <taxon>Embryophyta</taxon>
        <taxon>Tracheophyta</taxon>
        <taxon>Spermatophyta</taxon>
        <taxon>Magnoliopsida</taxon>
        <taxon>eudicotyledons</taxon>
        <taxon>Gunneridae</taxon>
        <taxon>Pentapetalae</taxon>
        <taxon>asterids</taxon>
        <taxon>lamiids</taxon>
        <taxon>Solanales</taxon>
        <taxon>Solanaceae</taxon>
        <taxon>Solanoideae</taxon>
        <taxon>Solaneae</taxon>
        <taxon>Solanum</taxon>
    </lineage>
</organism>
<reference evidence="2" key="2">
    <citation type="submission" date="2015-06" db="UniProtKB">
        <authorList>
            <consortium name="EnsemblPlants"/>
        </authorList>
    </citation>
    <scope>IDENTIFICATION</scope>
    <source>
        <strain evidence="2">DM1-3 516 R44</strain>
    </source>
</reference>
<dbReference type="EnsemblPlants" id="PGSC0003DMT400091483">
    <property type="protein sequence ID" value="PGSC0003DMT400091483"/>
    <property type="gene ID" value="PGSC0003DMG400041054"/>
</dbReference>
<name>M1DMQ5_SOLTU</name>
<feature type="compositionally biased region" description="Basic and acidic residues" evidence="1">
    <location>
        <begin position="174"/>
        <end position="184"/>
    </location>
</feature>
<dbReference type="PaxDb" id="4113-PGSC0003DMT400091483"/>
<dbReference type="AlphaFoldDB" id="M1DMQ5"/>
<feature type="region of interest" description="Disordered" evidence="1">
    <location>
        <begin position="91"/>
        <end position="184"/>
    </location>
</feature>
<protein>
    <recommendedName>
        <fullName evidence="4">Integrase core domain containing protein</fullName>
    </recommendedName>
</protein>